<comment type="caution">
    <text evidence="2">The sequence shown here is derived from an EMBL/GenBank/DDBJ whole genome shotgun (WGS) entry which is preliminary data.</text>
</comment>
<dbReference type="SUPFAM" id="SSF54427">
    <property type="entry name" value="NTF2-like"/>
    <property type="match status" value="1"/>
</dbReference>
<dbReference type="Proteomes" id="UP001161406">
    <property type="component" value="Unassembled WGS sequence"/>
</dbReference>
<accession>A0ABQ5UF59</accession>
<keyword evidence="3" id="KW-1185">Reference proteome</keyword>
<organism evidence="2 3">
    <name type="scientific">Devosia yakushimensis</name>
    <dbReference type="NCBI Taxonomy" id="470028"/>
    <lineage>
        <taxon>Bacteria</taxon>
        <taxon>Pseudomonadati</taxon>
        <taxon>Pseudomonadota</taxon>
        <taxon>Alphaproteobacteria</taxon>
        <taxon>Hyphomicrobiales</taxon>
        <taxon>Devosiaceae</taxon>
        <taxon>Devosia</taxon>
    </lineage>
</organism>
<protein>
    <recommendedName>
        <fullName evidence="1">SnoaL-like domain-containing protein</fullName>
    </recommendedName>
</protein>
<sequence length="122" mass="13511">MTQPNSAPLDVVLKFHHAWTKGDVDGAMDQLADDFICHTPGDGSLGKQQYRGYLARFVPQMTGTVDLAHFVDQDRVALFYYPQTAVTDKTLAGEVFTLRDGKIAESSLAFDRLSYMPPEGAR</sequence>
<name>A0ABQ5UF59_9HYPH</name>
<dbReference type="Gene3D" id="3.10.450.50">
    <property type="match status" value="1"/>
</dbReference>
<feature type="domain" description="SnoaL-like" evidence="1">
    <location>
        <begin position="12"/>
        <end position="105"/>
    </location>
</feature>
<dbReference type="InterPro" id="IPR037401">
    <property type="entry name" value="SnoaL-like"/>
</dbReference>
<evidence type="ECO:0000313" key="3">
    <source>
        <dbReference type="Proteomes" id="UP001161406"/>
    </source>
</evidence>
<reference evidence="2" key="1">
    <citation type="journal article" date="2014" name="Int. J. Syst. Evol. Microbiol.">
        <title>Complete genome of a new Firmicutes species belonging to the dominant human colonic microbiota ('Ruminococcus bicirculans') reveals two chromosomes and a selective capacity to utilize plant glucans.</title>
        <authorList>
            <consortium name="NISC Comparative Sequencing Program"/>
            <person name="Wegmann U."/>
            <person name="Louis P."/>
            <person name="Goesmann A."/>
            <person name="Henrissat B."/>
            <person name="Duncan S.H."/>
            <person name="Flint H.J."/>
        </authorList>
    </citation>
    <scope>NUCLEOTIDE SEQUENCE</scope>
    <source>
        <strain evidence="2">NBRC 103855</strain>
    </source>
</reference>
<gene>
    <name evidence="2" type="ORF">GCM10007913_26570</name>
</gene>
<dbReference type="RefSeq" id="WP_284391585.1">
    <property type="nucleotide sequence ID" value="NZ_BSNG01000001.1"/>
</dbReference>
<proteinExistence type="predicted"/>
<evidence type="ECO:0000313" key="2">
    <source>
        <dbReference type="EMBL" id="GLQ10725.1"/>
    </source>
</evidence>
<dbReference type="InterPro" id="IPR032710">
    <property type="entry name" value="NTF2-like_dom_sf"/>
</dbReference>
<evidence type="ECO:0000259" key="1">
    <source>
        <dbReference type="Pfam" id="PF12680"/>
    </source>
</evidence>
<reference evidence="2" key="2">
    <citation type="submission" date="2023-01" db="EMBL/GenBank/DDBJ databases">
        <title>Draft genome sequence of Devosia yakushimensis strain NBRC 103855.</title>
        <authorList>
            <person name="Sun Q."/>
            <person name="Mori K."/>
        </authorList>
    </citation>
    <scope>NUCLEOTIDE SEQUENCE</scope>
    <source>
        <strain evidence="2">NBRC 103855</strain>
    </source>
</reference>
<dbReference type="EMBL" id="BSNG01000001">
    <property type="protein sequence ID" value="GLQ10725.1"/>
    <property type="molecule type" value="Genomic_DNA"/>
</dbReference>
<dbReference type="Pfam" id="PF12680">
    <property type="entry name" value="SnoaL_2"/>
    <property type="match status" value="1"/>
</dbReference>